<dbReference type="PANTHER" id="PTHR32332">
    <property type="entry name" value="2-NITROPROPANE DIOXYGENASE"/>
    <property type="match status" value="1"/>
</dbReference>
<evidence type="ECO:0000259" key="1">
    <source>
        <dbReference type="Pfam" id="PF01575"/>
    </source>
</evidence>
<feature type="domain" description="MaoC-like" evidence="1">
    <location>
        <begin position="484"/>
        <end position="588"/>
    </location>
</feature>
<evidence type="ECO:0000259" key="2">
    <source>
        <dbReference type="Pfam" id="PF21607"/>
    </source>
</evidence>
<gene>
    <name evidence="3" type="ORF">GCM10007932_38440</name>
</gene>
<keyword evidence="4" id="KW-1185">Reference proteome</keyword>
<name>A0AAV5NW61_9VIBR</name>
<feature type="domain" description="[Acyl-carrier-protein] S-malonyltransferase-like inserted helical" evidence="2">
    <location>
        <begin position="319"/>
        <end position="398"/>
    </location>
</feature>
<evidence type="ECO:0008006" key="5">
    <source>
        <dbReference type="Google" id="ProtNLM"/>
    </source>
</evidence>
<dbReference type="AlphaFoldDB" id="A0AAV5NW61"/>
<dbReference type="InterPro" id="IPR029069">
    <property type="entry name" value="HotDog_dom_sf"/>
</dbReference>
<accession>A0AAV5NW61</accession>
<organism evidence="3 4">
    <name type="scientific">Vibrio penaeicida</name>
    <dbReference type="NCBI Taxonomy" id="104609"/>
    <lineage>
        <taxon>Bacteria</taxon>
        <taxon>Pseudomonadati</taxon>
        <taxon>Pseudomonadota</taxon>
        <taxon>Gammaproteobacteria</taxon>
        <taxon>Vibrionales</taxon>
        <taxon>Vibrionaceae</taxon>
        <taxon>Vibrio</taxon>
    </lineage>
</organism>
<dbReference type="SUPFAM" id="SSF51412">
    <property type="entry name" value="Inosine monophosphate dehydrogenase (IMPDH)"/>
    <property type="match status" value="1"/>
</dbReference>
<dbReference type="Proteomes" id="UP001156690">
    <property type="component" value="Unassembled WGS sequence"/>
</dbReference>
<dbReference type="RefSeq" id="WP_126610171.1">
    <property type="nucleotide sequence ID" value="NZ_AP025144.1"/>
</dbReference>
<comment type="caution">
    <text evidence="3">The sequence shown here is derived from an EMBL/GenBank/DDBJ whole genome shotgun (WGS) entry which is preliminary data.</text>
</comment>
<dbReference type="CDD" id="cd03450">
    <property type="entry name" value="NodN"/>
    <property type="match status" value="1"/>
</dbReference>
<dbReference type="InterPro" id="IPR049489">
    <property type="entry name" value="FabD-like_helical_ins"/>
</dbReference>
<sequence length="627" mass="68608">MKITAETLGNPAFQEYFSTQYAYYCGSMYKGIASKEMVVALANSGFLGFLGTGGMRLEEIESSLDYISNSLSMFEPYGANILPSYNNPELENKTIDLLLKYDVRVVEASSYVELSPALVRYACNGLRRGTDGRVIRKNRVIAKLSRPEVARSFIEPVPESVLSNLVETKLISREEAELAATLPLASAICVESDSAGHTDSGISFAQFPAIKSLATSLTKRNASEKILVGSAGGLGSPDAIAGAFAMGADFVVTGSINQCSAEANISYEVKDILQALSVQDTTYAPSGDLFEMGAKVQVVKKGSMFALRANRLYELYTQYDSLDSLTPSIIDELETQYFGKSISDIWEETSNHYQKANPEVLKSAANNPKTKMALVFKWYFVHTTRVALEGKKNGRGDYQIHCGPAMGAFNEIVKGSSLESWQKRGVAEIGKFLMEGAASVLSDLYAEQSSKAFEQTRKSATPKSTAKVAKTDVEAAISELEEIVDVQLDASDWVTVTQEMINQFAETTLDEYWLHVDQERAKQESQFGDTIAHGLLALSLVSHFREQCFPEFPSNATGMVYGFDNVRFINPVPVNSRVRGVFTLKEIVKNPDNSLTTKAKFSIEIHGNPVPALIGDLLGYITFSSGE</sequence>
<dbReference type="NCBIfam" id="TIGR02814">
    <property type="entry name" value="pfaD_fam"/>
    <property type="match status" value="1"/>
</dbReference>
<dbReference type="PANTHER" id="PTHR32332:SF20">
    <property type="entry name" value="2-NITROPROPANE DIOXYGENASE-LIKE PROTEIN"/>
    <property type="match status" value="1"/>
</dbReference>
<dbReference type="InterPro" id="IPR002539">
    <property type="entry name" value="MaoC-like_dom"/>
</dbReference>
<dbReference type="SUPFAM" id="SSF54637">
    <property type="entry name" value="Thioesterase/thiol ester dehydrase-isomerase"/>
    <property type="match status" value="1"/>
</dbReference>
<dbReference type="InterPro" id="IPR014179">
    <property type="entry name" value="PfaD-like_TIM-barrel"/>
</dbReference>
<dbReference type="Pfam" id="PF01575">
    <property type="entry name" value="MaoC_dehydratas"/>
    <property type="match status" value="1"/>
</dbReference>
<reference evidence="4" key="1">
    <citation type="journal article" date="2019" name="Int. J. Syst. Evol. Microbiol.">
        <title>The Global Catalogue of Microorganisms (GCM) 10K type strain sequencing project: providing services to taxonomists for standard genome sequencing and annotation.</title>
        <authorList>
            <consortium name="The Broad Institute Genomics Platform"/>
            <consortium name="The Broad Institute Genome Sequencing Center for Infectious Disease"/>
            <person name="Wu L."/>
            <person name="Ma J."/>
        </authorList>
    </citation>
    <scope>NUCLEOTIDE SEQUENCE [LARGE SCALE GENOMIC DNA]</scope>
    <source>
        <strain evidence="4">NBRC 15640</strain>
    </source>
</reference>
<dbReference type="EMBL" id="BSNX01000056">
    <property type="protein sequence ID" value="GLQ74483.1"/>
    <property type="molecule type" value="Genomic_DNA"/>
</dbReference>
<protein>
    <recommendedName>
        <fullName evidence="5">PfaD family polyunsaturated fatty acid/polyketide biosynthesis protein</fullName>
    </recommendedName>
</protein>
<proteinExistence type="predicted"/>
<evidence type="ECO:0000313" key="3">
    <source>
        <dbReference type="EMBL" id="GLQ74483.1"/>
    </source>
</evidence>
<dbReference type="Gene3D" id="3.20.20.70">
    <property type="entry name" value="Aldolase class I"/>
    <property type="match status" value="1"/>
</dbReference>
<dbReference type="InterPro" id="IPR013785">
    <property type="entry name" value="Aldolase_TIM"/>
</dbReference>
<dbReference type="Pfam" id="PF21607">
    <property type="entry name" value="FabD_helical_ins"/>
    <property type="match status" value="1"/>
</dbReference>
<evidence type="ECO:0000313" key="4">
    <source>
        <dbReference type="Proteomes" id="UP001156690"/>
    </source>
</evidence>
<dbReference type="Gene3D" id="3.10.129.10">
    <property type="entry name" value="Hotdog Thioesterase"/>
    <property type="match status" value="1"/>
</dbReference>
<dbReference type="InterPro" id="IPR039375">
    <property type="entry name" value="NodN-like"/>
</dbReference>